<dbReference type="GO" id="GO:0005886">
    <property type="term" value="C:plasma membrane"/>
    <property type="evidence" value="ECO:0007669"/>
    <property type="project" value="UniProtKB-SubCell"/>
</dbReference>
<dbReference type="NCBIfam" id="TIGR00360">
    <property type="entry name" value="ComEC_N-term"/>
    <property type="match status" value="1"/>
</dbReference>
<dbReference type="PANTHER" id="PTHR30619:SF1">
    <property type="entry name" value="RECOMBINATION PROTEIN 2"/>
    <property type="match status" value="1"/>
</dbReference>
<feature type="transmembrane region" description="Helical" evidence="6">
    <location>
        <begin position="38"/>
        <end position="57"/>
    </location>
</feature>
<dbReference type="Pfam" id="PF03772">
    <property type="entry name" value="Competence"/>
    <property type="match status" value="1"/>
</dbReference>
<evidence type="ECO:0000256" key="1">
    <source>
        <dbReference type="ARBA" id="ARBA00004651"/>
    </source>
</evidence>
<protein>
    <submittedName>
        <fullName evidence="8">ComEC/Rec2-related protein</fullName>
    </submittedName>
</protein>
<keyword evidence="2" id="KW-1003">Cell membrane</keyword>
<dbReference type="InterPro" id="IPR052159">
    <property type="entry name" value="Competence_DNA_uptake"/>
</dbReference>
<dbReference type="PANTHER" id="PTHR30619">
    <property type="entry name" value="DNA INTERNALIZATION/COMPETENCE PROTEIN COMEC/REC2"/>
    <property type="match status" value="1"/>
</dbReference>
<dbReference type="STRING" id="582402.Hbal_1701"/>
<feature type="transmembrane region" description="Helical" evidence="6">
    <location>
        <begin position="519"/>
        <end position="535"/>
    </location>
</feature>
<feature type="transmembrane region" description="Helical" evidence="6">
    <location>
        <begin position="492"/>
        <end position="512"/>
    </location>
</feature>
<evidence type="ECO:0000256" key="4">
    <source>
        <dbReference type="ARBA" id="ARBA00022989"/>
    </source>
</evidence>
<dbReference type="HOGENOM" id="CLU_011826_1_0_5"/>
<feature type="transmembrane region" description="Helical" evidence="6">
    <location>
        <begin position="260"/>
        <end position="286"/>
    </location>
</feature>
<dbReference type="OrthoDB" id="9790149at2"/>
<evidence type="ECO:0000259" key="7">
    <source>
        <dbReference type="Pfam" id="PF03772"/>
    </source>
</evidence>
<dbReference type="EMBL" id="CP001678">
    <property type="protein sequence ID" value="ACT59389.1"/>
    <property type="molecule type" value="Genomic_DNA"/>
</dbReference>
<organism evidence="8 9">
    <name type="scientific">Hirschia baltica (strain ATCC 49814 / DSM 5838 / IFAM 1418)</name>
    <dbReference type="NCBI Taxonomy" id="582402"/>
    <lineage>
        <taxon>Bacteria</taxon>
        <taxon>Pseudomonadati</taxon>
        <taxon>Pseudomonadota</taxon>
        <taxon>Alphaproteobacteria</taxon>
        <taxon>Hyphomonadales</taxon>
        <taxon>Hyphomonadaceae</taxon>
        <taxon>Hirschia</taxon>
    </lineage>
</organism>
<evidence type="ECO:0000313" key="8">
    <source>
        <dbReference type="EMBL" id="ACT59389.1"/>
    </source>
</evidence>
<keyword evidence="9" id="KW-1185">Reference proteome</keyword>
<feature type="transmembrane region" description="Helical" evidence="6">
    <location>
        <begin position="436"/>
        <end position="461"/>
    </location>
</feature>
<evidence type="ECO:0000256" key="3">
    <source>
        <dbReference type="ARBA" id="ARBA00022692"/>
    </source>
</evidence>
<dbReference type="AlphaFoldDB" id="C6XJU4"/>
<evidence type="ECO:0000256" key="6">
    <source>
        <dbReference type="SAM" id="Phobius"/>
    </source>
</evidence>
<keyword evidence="5 6" id="KW-0472">Membrane</keyword>
<proteinExistence type="predicted"/>
<dbReference type="RefSeq" id="WP_015827539.1">
    <property type="nucleotide sequence ID" value="NC_012982.1"/>
</dbReference>
<dbReference type="Proteomes" id="UP000002745">
    <property type="component" value="Chromosome"/>
</dbReference>
<feature type="domain" description="ComEC/Rec2-related protein" evidence="7">
    <location>
        <begin position="239"/>
        <end position="512"/>
    </location>
</feature>
<keyword evidence="3 6" id="KW-0812">Transmembrane</keyword>
<gene>
    <name evidence="8" type="ordered locus">Hbal_1701</name>
</gene>
<sequence>MKFFEHFSEQHALRISLLYPLCLMSGIAVYLELDHEPSWRFVIFCSIGVVFVLKVSVLFGKHFINLLLFFALWFLAGVTVIKARTSIVSAPKIEYNIGPVTVEGELVQIENGAKGNRLRIRVGAISNLPKRDTPEFVRVTQKFETNLWPGRSVSCYVFLSPPPKPLIAGDYNFNRQAFFEKLGGVGFVLGRCKPINTSSVEERDLIARIAIRVDAIRRSISVYIHDLLGHVSGGMATAMITGERSFLSLEDQDTLRSVGLAHLLAISGLHMGLAAGVFFALFRFIIPWFEFAALRIPAQKLSALAAIIGSSTYLFLSGASVATQRAYIMAMVALIAVLIDRPAFSVRSLAVAMVVVICIQPETVVSPGFQMSFAATAALIALYENWPIQKSNNLVGRFWGWLIAVFGTSVTASIATAPFAAFHFGRIAPLSILSNLVVMPIISLWAAPSAAFAMILTPFGWQEPMLHSFGVSLEVVLKISRFFQEHSPDGNLASFQVPTFILLIASGLLIILLKKYYKIIGAFCLILALASVYWQRNPIIYVDKDLIIYAKEASHWIRILPENMKKSGLVPLKLKDEMLEEPIFLKNNVPVNVSNDDYRIEVTEHKCGVYPEEEAPFFLRVHASKEEICLPISTSYIQKGISVTKRRENFYIKYFPSQNRPWN</sequence>
<name>C6XJU4_HIRBI</name>
<feature type="transmembrane region" description="Helical" evidence="6">
    <location>
        <begin position="63"/>
        <end position="81"/>
    </location>
</feature>
<feature type="transmembrane region" description="Helical" evidence="6">
    <location>
        <begin position="398"/>
        <end position="424"/>
    </location>
</feature>
<dbReference type="eggNOG" id="COG0658">
    <property type="taxonomic scope" value="Bacteria"/>
</dbReference>
<evidence type="ECO:0000256" key="2">
    <source>
        <dbReference type="ARBA" id="ARBA00022475"/>
    </source>
</evidence>
<keyword evidence="4 6" id="KW-1133">Transmembrane helix</keyword>
<feature type="transmembrane region" description="Helical" evidence="6">
    <location>
        <begin position="351"/>
        <end position="383"/>
    </location>
</feature>
<comment type="subcellular location">
    <subcellularLocation>
        <location evidence="1">Cell membrane</location>
        <topology evidence="1">Multi-pass membrane protein</topology>
    </subcellularLocation>
</comment>
<reference evidence="9" key="1">
    <citation type="journal article" date="2011" name="J. Bacteriol.">
        <title>Genome sequences of eight morphologically diverse alphaproteobacteria.</title>
        <authorList>
            <consortium name="US DOE Joint Genome Institute"/>
            <person name="Brown P.J."/>
            <person name="Kysela D.T."/>
            <person name="Buechlein A."/>
            <person name="Hemmerich C."/>
            <person name="Brun Y.V."/>
        </authorList>
    </citation>
    <scope>NUCLEOTIDE SEQUENCE [LARGE SCALE GENOMIC DNA]</scope>
    <source>
        <strain evidence="9">ATCC 49814 / DSM 5838 / IFAM 1418</strain>
    </source>
</reference>
<dbReference type="InterPro" id="IPR004477">
    <property type="entry name" value="ComEC_N"/>
</dbReference>
<dbReference type="KEGG" id="hba:Hbal_1701"/>
<feature type="transmembrane region" description="Helical" evidence="6">
    <location>
        <begin position="298"/>
        <end position="316"/>
    </location>
</feature>
<evidence type="ECO:0000313" key="9">
    <source>
        <dbReference type="Proteomes" id="UP000002745"/>
    </source>
</evidence>
<evidence type="ECO:0000256" key="5">
    <source>
        <dbReference type="ARBA" id="ARBA00023136"/>
    </source>
</evidence>
<accession>C6XJU4</accession>
<feature type="transmembrane region" description="Helical" evidence="6">
    <location>
        <begin position="12"/>
        <end position="31"/>
    </location>
</feature>